<gene>
    <name evidence="2" type="ORF">D2V17_08680</name>
</gene>
<keyword evidence="3" id="KW-1185">Reference proteome</keyword>
<accession>A0A3A1P8A5</accession>
<dbReference type="EMBL" id="QXFM01000077">
    <property type="protein sequence ID" value="RIV87225.1"/>
    <property type="molecule type" value="Genomic_DNA"/>
</dbReference>
<dbReference type="OrthoDB" id="7597255at2"/>
<dbReference type="RefSeq" id="WP_119592672.1">
    <property type="nucleotide sequence ID" value="NZ_QXFM01000077.1"/>
</dbReference>
<proteinExistence type="predicted"/>
<evidence type="ECO:0000313" key="3">
    <source>
        <dbReference type="Proteomes" id="UP000265366"/>
    </source>
</evidence>
<organism evidence="2 3">
    <name type="scientific">Aurantiacibacter xanthus</name>
    <dbReference type="NCBI Taxonomy" id="1784712"/>
    <lineage>
        <taxon>Bacteria</taxon>
        <taxon>Pseudomonadati</taxon>
        <taxon>Pseudomonadota</taxon>
        <taxon>Alphaproteobacteria</taxon>
        <taxon>Sphingomonadales</taxon>
        <taxon>Erythrobacteraceae</taxon>
        <taxon>Aurantiacibacter</taxon>
    </lineage>
</organism>
<dbReference type="AlphaFoldDB" id="A0A3A1P8A5"/>
<protein>
    <submittedName>
        <fullName evidence="2">Uncharacterized protein</fullName>
    </submittedName>
</protein>
<name>A0A3A1P8A5_9SPHN</name>
<reference evidence="2 3" key="1">
    <citation type="submission" date="2018-08" db="EMBL/GenBank/DDBJ databases">
        <title>Erythrobacter zhengii sp.nov., a bacterium isolated from deep-sea sediment.</title>
        <authorList>
            <person name="Fang C."/>
            <person name="Wu Y.-H."/>
            <person name="Sun C."/>
            <person name="Wang H."/>
            <person name="Cheng H."/>
            <person name="Meng F.-X."/>
            <person name="Wang C.-S."/>
            <person name="Xu X.-W."/>
        </authorList>
    </citation>
    <scope>NUCLEOTIDE SEQUENCE [LARGE SCALE GENOMIC DNA]</scope>
    <source>
        <strain evidence="2 3">CCTCC AB 2015396</strain>
    </source>
</reference>
<evidence type="ECO:0000256" key="1">
    <source>
        <dbReference type="SAM" id="MobiDB-lite"/>
    </source>
</evidence>
<feature type="region of interest" description="Disordered" evidence="1">
    <location>
        <begin position="56"/>
        <end position="78"/>
    </location>
</feature>
<comment type="caution">
    <text evidence="2">The sequence shown here is derived from an EMBL/GenBank/DDBJ whole genome shotgun (WGS) entry which is preliminary data.</text>
</comment>
<evidence type="ECO:0000313" key="2">
    <source>
        <dbReference type="EMBL" id="RIV87225.1"/>
    </source>
</evidence>
<dbReference type="Proteomes" id="UP000265366">
    <property type="component" value="Unassembled WGS sequence"/>
</dbReference>
<sequence length="78" mass="8554">MEWLVSVVVFCLALALLPLLLRRSRKSARKGTAGGVMMGLGLAFMTIFDPAKAESMEEIRERKDRGEADQGESGDKPD</sequence>